<evidence type="ECO:0000313" key="1">
    <source>
        <dbReference type="Proteomes" id="UP000887580"/>
    </source>
</evidence>
<name>A0AC35FHP2_9BILA</name>
<evidence type="ECO:0000313" key="2">
    <source>
        <dbReference type="WBParaSite" id="PS1159_v2.g17572.t1"/>
    </source>
</evidence>
<proteinExistence type="predicted"/>
<accession>A0AC35FHP2</accession>
<reference evidence="2" key="1">
    <citation type="submission" date="2022-11" db="UniProtKB">
        <authorList>
            <consortium name="WormBaseParasite"/>
        </authorList>
    </citation>
    <scope>IDENTIFICATION</scope>
</reference>
<dbReference type="Proteomes" id="UP000887580">
    <property type="component" value="Unplaced"/>
</dbReference>
<organism evidence="1 2">
    <name type="scientific">Panagrolaimus sp. PS1159</name>
    <dbReference type="NCBI Taxonomy" id="55785"/>
    <lineage>
        <taxon>Eukaryota</taxon>
        <taxon>Metazoa</taxon>
        <taxon>Ecdysozoa</taxon>
        <taxon>Nematoda</taxon>
        <taxon>Chromadorea</taxon>
        <taxon>Rhabditida</taxon>
        <taxon>Tylenchina</taxon>
        <taxon>Panagrolaimomorpha</taxon>
        <taxon>Panagrolaimoidea</taxon>
        <taxon>Panagrolaimidae</taxon>
        <taxon>Panagrolaimus</taxon>
    </lineage>
</organism>
<sequence length="511" mass="57666">MLFGSRIIQSIAGASPFLIHFFMVFSVTAYTIFGALIMQYIENTEINKVNEQNGYMGPPDSYKGRKGRETTTDDKRIVLTGSELNLLAPELHNCVEERIKELMQLTKCDNEDIEKFVITPIDDCYRYARIAINETTKINKKYIGGGEKKDSGEKAKQSEDEDPWSFPNAVVFSYTVITTIGYGHVAPVSFKGRLFCIFYGLVGIPLTLLTIADIGMFLSKIVKKIVYFTNLGYQRIKNGINEKSILVIFERERSCSSSTDKKSSPPPPDEMQAMNDNEEFSEEEESEEEEPEERSTAESIALGIIFVVYLISGAYVISLYEPMGLFKAFYFIFVSVTTIGLGDLVPRSYNYLFVTFIYITVGLALTTMAVEIAAEYLKKLHYFGRKIESVSHVEVWFGGKKMKLRNLINHLGDQLNVPVEDMKNFNIDNFVDSAIKVTEGEIKTLRKPTEVAMRNNNNEKPLSYRDLRKSGEPSIFYADDRSSLVNGGSDKPPLAEDTARTISSDPRALLF</sequence>
<dbReference type="WBParaSite" id="PS1159_v2.g17572.t1">
    <property type="protein sequence ID" value="PS1159_v2.g17572.t1"/>
    <property type="gene ID" value="PS1159_v2.g17572"/>
</dbReference>
<protein>
    <submittedName>
        <fullName evidence="2">Potassium channel domain-containing protein</fullName>
    </submittedName>
</protein>